<accession>V4LR04</accession>
<evidence type="ECO:0000256" key="1">
    <source>
        <dbReference type="SAM" id="MobiDB-lite"/>
    </source>
</evidence>
<sequence length="83" mass="9096">STEHTVLFVFTSYTAVRLNRINLNLRFGAASFTGVHASTSTGLKSTSISKQKYENTTYYHVASDDPTNTTTSRRTSARSSGDL</sequence>
<dbReference type="EMBL" id="KI517426">
    <property type="protein sequence ID" value="ESQ46239.1"/>
    <property type="molecule type" value="Genomic_DNA"/>
</dbReference>
<dbReference type="AlphaFoldDB" id="V4LR04"/>
<dbReference type="OrthoDB" id="1470350at2759"/>
<feature type="region of interest" description="Disordered" evidence="1">
    <location>
        <begin position="59"/>
        <end position="83"/>
    </location>
</feature>
<name>V4LR04_EUTSA</name>
<dbReference type="Proteomes" id="UP000030689">
    <property type="component" value="Unassembled WGS sequence"/>
</dbReference>
<evidence type="ECO:0000313" key="2">
    <source>
        <dbReference type="EMBL" id="ESQ46239.1"/>
    </source>
</evidence>
<feature type="compositionally biased region" description="Low complexity" evidence="1">
    <location>
        <begin position="69"/>
        <end position="83"/>
    </location>
</feature>
<organism evidence="2 3">
    <name type="scientific">Eutrema salsugineum</name>
    <name type="common">Saltwater cress</name>
    <name type="synonym">Sisymbrium salsugineum</name>
    <dbReference type="NCBI Taxonomy" id="72664"/>
    <lineage>
        <taxon>Eukaryota</taxon>
        <taxon>Viridiplantae</taxon>
        <taxon>Streptophyta</taxon>
        <taxon>Embryophyta</taxon>
        <taxon>Tracheophyta</taxon>
        <taxon>Spermatophyta</taxon>
        <taxon>Magnoliopsida</taxon>
        <taxon>eudicotyledons</taxon>
        <taxon>Gunneridae</taxon>
        <taxon>Pentapetalae</taxon>
        <taxon>rosids</taxon>
        <taxon>malvids</taxon>
        <taxon>Brassicales</taxon>
        <taxon>Brassicaceae</taxon>
        <taxon>Eutremeae</taxon>
        <taxon>Eutrema</taxon>
    </lineage>
</organism>
<dbReference type="Gramene" id="ESQ46239">
    <property type="protein sequence ID" value="ESQ46239"/>
    <property type="gene ID" value="EUTSA_v10000716mg"/>
</dbReference>
<gene>
    <name evidence="2" type="ORF">EUTSA_v10000716mg</name>
</gene>
<evidence type="ECO:0000313" key="3">
    <source>
        <dbReference type="Proteomes" id="UP000030689"/>
    </source>
</evidence>
<keyword evidence="3" id="KW-1185">Reference proteome</keyword>
<feature type="non-terminal residue" evidence="2">
    <location>
        <position position="1"/>
    </location>
</feature>
<proteinExistence type="predicted"/>
<dbReference type="KEGG" id="eus:EUTSA_v10000716mg"/>
<protein>
    <submittedName>
        <fullName evidence="2">Uncharacterized protein</fullName>
    </submittedName>
</protein>
<reference evidence="2 3" key="1">
    <citation type="journal article" date="2013" name="Front. Plant Sci.">
        <title>The Reference Genome of the Halophytic Plant Eutrema salsugineum.</title>
        <authorList>
            <person name="Yang R."/>
            <person name="Jarvis D.E."/>
            <person name="Chen H."/>
            <person name="Beilstein M.A."/>
            <person name="Grimwood J."/>
            <person name="Jenkins J."/>
            <person name="Shu S."/>
            <person name="Prochnik S."/>
            <person name="Xin M."/>
            <person name="Ma C."/>
            <person name="Schmutz J."/>
            <person name="Wing R.A."/>
            <person name="Mitchell-Olds T."/>
            <person name="Schumaker K.S."/>
            <person name="Wang X."/>
        </authorList>
    </citation>
    <scope>NUCLEOTIDE SEQUENCE [LARGE SCALE GENOMIC DNA]</scope>
</reference>